<evidence type="ECO:0000313" key="13">
    <source>
        <dbReference type="EMBL" id="ABS60790.1"/>
    </source>
</evidence>
<evidence type="ECO:0000259" key="10">
    <source>
        <dbReference type="PROSITE" id="PS51192"/>
    </source>
</evidence>
<dbReference type="HOGENOM" id="CLU_010123_1_1_0"/>
<feature type="domain" description="Helicase C-terminal" evidence="11">
    <location>
        <begin position="492"/>
        <end position="686"/>
    </location>
</feature>
<dbReference type="SMART" id="SM00487">
    <property type="entry name" value="DEXDc"/>
    <property type="match status" value="1"/>
</dbReference>
<keyword evidence="5" id="KW-0547">Nucleotide-binding</keyword>
<dbReference type="KEGG" id="fno:Fnod_0940"/>
<comment type="similarity">
    <text evidence="1">In the N-terminal section; belongs to the CRISPR-associated nuclease Cas3-HD family.</text>
</comment>
<dbReference type="InterPro" id="IPR006474">
    <property type="entry name" value="Helicase_Cas3_CRISPR-ass_core"/>
</dbReference>
<dbReference type="GO" id="GO:0003723">
    <property type="term" value="F:RNA binding"/>
    <property type="evidence" value="ECO:0007669"/>
    <property type="project" value="TreeGrafter"/>
</dbReference>
<evidence type="ECO:0000256" key="6">
    <source>
        <dbReference type="ARBA" id="ARBA00022801"/>
    </source>
</evidence>
<dbReference type="eggNOG" id="COG1203">
    <property type="taxonomic scope" value="Bacteria"/>
</dbReference>
<dbReference type="InterPro" id="IPR050547">
    <property type="entry name" value="DEAD_box_RNA_helicases"/>
</dbReference>
<dbReference type="CDD" id="cd17930">
    <property type="entry name" value="DEXHc_cas3"/>
    <property type="match status" value="1"/>
</dbReference>
<sequence>MAPFFYFLTSKLIGGLRVFYSHPDKRLIEHLKEVYEISQEKINDGDLKKCFKIIAYTHDFGKFTTYFQKYLETKKEGKYAKHGFISALFAAFCSLKEFGTESFLPLISYSVVLHHHGDLENVDNHLPISTRGIMNSDYKLADKIEIFEVQRNDIIKNKDSIIEEYKTIDEQEEYKINFVEYIQKFLECDIVEVLKMLKQIKIKLEKEKSDDVFFIHQLLYSALISADKLSASGTIIPNEAFASFAELNRGREVMIKTAINNLGINEIRNEIFERIQKNLEKYYNKSRIFTITAPTGTGKTFAGFFAAVKLRELLGGNRRIVYSLPFTSIIDQNYETIYQIHKVLKNFERESSKYIIKHHSLVKPEYIENEYKYDLLESELLIENWSSGIIVTTFVQLFETLISTRNRMLKKLINIKGSIIILDEIQAIDISLLPLIEYVLEKATELYDLRIILMTATKPYIFKDSLELLDNNEKYFSIFNRTTLLPNLSSRKLEDFIKELKENLQDKSYLIVCNTINSSLEVYENLKGINRPVFYLSTNLLPIHRLEKIKKIKELLSKGEKIILVSTQVVEAGVDIDFDVVIRDIGPLDSIIQCAGRCNRNNLKENGTVYVYSLIPNESNNDLTYGYGRYIYGLTTLQETKKILQKSEKYSEKDYFCLISEYFKSIQENLSKKRSENLIKSIKTLNFSEDKSENITPISDFSIIENKPNFVDVFVMCDDISEEGFKRFCDIIKLKDYYEKREKYLEIKPIISNYTISVPIEYHSSFVEQFGLYVIPREIVNDYYNYETGFKRHKKSYDII</sequence>
<dbReference type="GO" id="GO:0005524">
    <property type="term" value="F:ATP binding"/>
    <property type="evidence" value="ECO:0007669"/>
    <property type="project" value="UniProtKB-KW"/>
</dbReference>
<dbReference type="InterPro" id="IPR006483">
    <property type="entry name" value="CRISPR-assoc_Cas3_HD"/>
</dbReference>
<dbReference type="Pfam" id="PF00270">
    <property type="entry name" value="DEAD"/>
    <property type="match status" value="1"/>
</dbReference>
<keyword evidence="9" id="KW-0051">Antiviral defense</keyword>
<feature type="domain" description="HD Cas3-type" evidence="12">
    <location>
        <begin position="20"/>
        <end position="229"/>
    </location>
</feature>
<evidence type="ECO:0000256" key="9">
    <source>
        <dbReference type="ARBA" id="ARBA00023118"/>
    </source>
</evidence>
<dbReference type="InterPro" id="IPR038257">
    <property type="entry name" value="CRISPR-assoc_Cas3_HD_sf"/>
</dbReference>
<evidence type="ECO:0000256" key="4">
    <source>
        <dbReference type="ARBA" id="ARBA00022723"/>
    </source>
</evidence>
<keyword evidence="3" id="KW-0540">Nuclease</keyword>
<protein>
    <submittedName>
        <fullName evidence="13">CRISPR-associated helicase Cas3</fullName>
    </submittedName>
</protein>
<dbReference type="GO" id="GO:0046872">
    <property type="term" value="F:metal ion binding"/>
    <property type="evidence" value="ECO:0007669"/>
    <property type="project" value="UniProtKB-KW"/>
</dbReference>
<dbReference type="PANTHER" id="PTHR47963:SF9">
    <property type="entry name" value="CRISPR-ASSOCIATED ENDONUCLEASE_HELICASE CAS3"/>
    <property type="match status" value="1"/>
</dbReference>
<dbReference type="GO" id="GO:0016787">
    <property type="term" value="F:hydrolase activity"/>
    <property type="evidence" value="ECO:0007669"/>
    <property type="project" value="UniProtKB-KW"/>
</dbReference>
<evidence type="ECO:0000259" key="11">
    <source>
        <dbReference type="PROSITE" id="PS51194"/>
    </source>
</evidence>
<dbReference type="Proteomes" id="UP000002415">
    <property type="component" value="Chromosome"/>
</dbReference>
<dbReference type="InterPro" id="IPR014001">
    <property type="entry name" value="Helicase_ATP-bd"/>
</dbReference>
<dbReference type="Gene3D" id="3.40.50.300">
    <property type="entry name" value="P-loop containing nucleotide triphosphate hydrolases"/>
    <property type="match status" value="2"/>
</dbReference>
<dbReference type="InterPro" id="IPR027417">
    <property type="entry name" value="P-loop_NTPase"/>
</dbReference>
<evidence type="ECO:0000256" key="8">
    <source>
        <dbReference type="ARBA" id="ARBA00022840"/>
    </source>
</evidence>
<dbReference type="InterPro" id="IPR011545">
    <property type="entry name" value="DEAD/DEAH_box_helicase_dom"/>
</dbReference>
<dbReference type="PROSITE" id="PS51643">
    <property type="entry name" value="HD_CAS3"/>
    <property type="match status" value="1"/>
</dbReference>
<keyword evidence="7" id="KW-0347">Helicase</keyword>
<dbReference type="CDD" id="cd09641">
    <property type="entry name" value="Cas3''_I"/>
    <property type="match status" value="1"/>
</dbReference>
<proteinExistence type="inferred from homology"/>
<comment type="similarity">
    <text evidence="2">In the central section; belongs to the CRISPR-associated helicase Cas3 family.</text>
</comment>
<dbReference type="PANTHER" id="PTHR47963">
    <property type="entry name" value="DEAD-BOX ATP-DEPENDENT RNA HELICASE 47, MITOCHONDRIAL"/>
    <property type="match status" value="1"/>
</dbReference>
<dbReference type="NCBIfam" id="TIGR01596">
    <property type="entry name" value="cas3_HD"/>
    <property type="match status" value="1"/>
</dbReference>
<evidence type="ECO:0000259" key="12">
    <source>
        <dbReference type="PROSITE" id="PS51643"/>
    </source>
</evidence>
<dbReference type="InterPro" id="IPR054712">
    <property type="entry name" value="Cas3-like_dom"/>
</dbReference>
<dbReference type="STRING" id="381764.Fnod_0940"/>
<dbReference type="Gene3D" id="1.10.3210.30">
    <property type="match status" value="1"/>
</dbReference>
<keyword evidence="6" id="KW-0378">Hydrolase</keyword>
<keyword evidence="14" id="KW-1185">Reference proteome</keyword>
<dbReference type="GO" id="GO:0003724">
    <property type="term" value="F:RNA helicase activity"/>
    <property type="evidence" value="ECO:0007669"/>
    <property type="project" value="TreeGrafter"/>
</dbReference>
<accession>A7HLK7</accession>
<keyword evidence="4" id="KW-0479">Metal-binding</keyword>
<evidence type="ECO:0000256" key="1">
    <source>
        <dbReference type="ARBA" id="ARBA00006847"/>
    </source>
</evidence>
<evidence type="ECO:0000256" key="7">
    <source>
        <dbReference type="ARBA" id="ARBA00022806"/>
    </source>
</evidence>
<organism evidence="13 14">
    <name type="scientific">Fervidobacterium nodosum (strain ATCC 35602 / DSM 5306 / Rt17-B1)</name>
    <dbReference type="NCBI Taxonomy" id="381764"/>
    <lineage>
        <taxon>Bacteria</taxon>
        <taxon>Thermotogati</taxon>
        <taxon>Thermotogota</taxon>
        <taxon>Thermotogae</taxon>
        <taxon>Thermotogales</taxon>
        <taxon>Fervidobacteriaceae</taxon>
        <taxon>Fervidobacterium</taxon>
    </lineage>
</organism>
<evidence type="ECO:0000256" key="2">
    <source>
        <dbReference type="ARBA" id="ARBA00009046"/>
    </source>
</evidence>
<reference evidence="13 14" key="1">
    <citation type="submission" date="2007-07" db="EMBL/GenBank/DDBJ databases">
        <title>Complete sequence of Fervidobacterium nodosum Rt17-B1.</title>
        <authorList>
            <consortium name="US DOE Joint Genome Institute"/>
            <person name="Copeland A."/>
            <person name="Lucas S."/>
            <person name="Lapidus A."/>
            <person name="Barry K."/>
            <person name="Glavina del Rio T."/>
            <person name="Dalin E."/>
            <person name="Tice H."/>
            <person name="Pitluck S."/>
            <person name="Saunders E."/>
            <person name="Brettin T."/>
            <person name="Bruce D."/>
            <person name="Detter J.C."/>
            <person name="Han C."/>
            <person name="Schmutz J."/>
            <person name="Larimer F."/>
            <person name="Land M."/>
            <person name="Hauser L."/>
            <person name="Kyrpides N."/>
            <person name="Mikhailova N."/>
            <person name="Nelson K."/>
            <person name="Gogarten J.P."/>
            <person name="Noll K."/>
            <person name="Richardson P."/>
        </authorList>
    </citation>
    <scope>NUCLEOTIDE SEQUENCE [LARGE SCALE GENOMIC DNA]</scope>
    <source>
        <strain evidence="14">ATCC 35602 / DSM 5306 / Rt17-B1</strain>
    </source>
</reference>
<dbReference type="SUPFAM" id="SSF52540">
    <property type="entry name" value="P-loop containing nucleoside triphosphate hydrolases"/>
    <property type="match status" value="1"/>
</dbReference>
<evidence type="ECO:0000256" key="5">
    <source>
        <dbReference type="ARBA" id="ARBA00022741"/>
    </source>
</evidence>
<feature type="domain" description="Helicase ATP-binding" evidence="10">
    <location>
        <begin position="280"/>
        <end position="476"/>
    </location>
</feature>
<reference evidence="13 14" key="2">
    <citation type="journal article" date="2009" name="Proc. Natl. Acad. Sci. U.S.A.">
        <title>On the chimeric nature, thermophilic origin, and phylogenetic placement of the Thermotogales.</title>
        <authorList>
            <person name="Zhaxybayeva O."/>
            <person name="Swithers K.S."/>
            <person name="Lapierre P."/>
            <person name="Fournier G.P."/>
            <person name="Bickhart D.M."/>
            <person name="DeBoy R.T."/>
            <person name="Nelson K.E."/>
            <person name="Nesbo C.L."/>
            <person name="Doolittle W.F."/>
            <person name="Gogarten J.P."/>
            <person name="Noll K.M."/>
        </authorList>
    </citation>
    <scope>NUCLEOTIDE SEQUENCE [LARGE SCALE GENOMIC DNA]</scope>
    <source>
        <strain evidence="14">ATCC 35602 / DSM 5306 / Rt17-B1</strain>
    </source>
</reference>
<dbReference type="GO" id="GO:0004518">
    <property type="term" value="F:nuclease activity"/>
    <property type="evidence" value="ECO:0007669"/>
    <property type="project" value="UniProtKB-KW"/>
</dbReference>
<dbReference type="AlphaFoldDB" id="A7HLK7"/>
<dbReference type="PROSITE" id="PS51194">
    <property type="entry name" value="HELICASE_CTER"/>
    <property type="match status" value="1"/>
</dbReference>
<dbReference type="PROSITE" id="PS51192">
    <property type="entry name" value="HELICASE_ATP_BIND_1"/>
    <property type="match status" value="1"/>
</dbReference>
<keyword evidence="8" id="KW-0067">ATP-binding</keyword>
<dbReference type="SMART" id="SM00490">
    <property type="entry name" value="HELICc"/>
    <property type="match status" value="1"/>
</dbReference>
<dbReference type="EMBL" id="CP000771">
    <property type="protein sequence ID" value="ABS60790.1"/>
    <property type="molecule type" value="Genomic_DNA"/>
</dbReference>
<dbReference type="GO" id="GO:0051607">
    <property type="term" value="P:defense response to virus"/>
    <property type="evidence" value="ECO:0007669"/>
    <property type="project" value="UniProtKB-KW"/>
</dbReference>
<dbReference type="Pfam" id="PF22590">
    <property type="entry name" value="Cas3-like_C_2"/>
    <property type="match status" value="1"/>
</dbReference>
<evidence type="ECO:0000313" key="14">
    <source>
        <dbReference type="Proteomes" id="UP000002415"/>
    </source>
</evidence>
<evidence type="ECO:0000256" key="3">
    <source>
        <dbReference type="ARBA" id="ARBA00022722"/>
    </source>
</evidence>
<dbReference type="eggNOG" id="COG2254">
    <property type="taxonomic scope" value="Bacteria"/>
</dbReference>
<dbReference type="InterPro" id="IPR001650">
    <property type="entry name" value="Helicase_C-like"/>
</dbReference>
<name>A7HLK7_FERNB</name>
<gene>
    <name evidence="13" type="ordered locus">Fnod_0940</name>
</gene>
<dbReference type="NCBIfam" id="TIGR01587">
    <property type="entry name" value="cas3_core"/>
    <property type="match status" value="1"/>
</dbReference>